<dbReference type="Proteomes" id="UP000237271">
    <property type="component" value="Unassembled WGS sequence"/>
</dbReference>
<evidence type="ECO:0000313" key="3">
    <source>
        <dbReference type="Proteomes" id="UP000237271"/>
    </source>
</evidence>
<reference evidence="2 3" key="1">
    <citation type="journal article" date="2017" name="Genome Biol. Evol.">
        <title>Phytophthora megakarya and P. palmivora, closely related causal agents of cacao black pod rot, underwent increases in genome sizes and gene numbers by different mechanisms.</title>
        <authorList>
            <person name="Ali S.S."/>
            <person name="Shao J."/>
            <person name="Lary D.J."/>
            <person name="Kronmiller B."/>
            <person name="Shen D."/>
            <person name="Strem M.D."/>
            <person name="Amoako-Attah I."/>
            <person name="Akrofi A.Y."/>
            <person name="Begoude B.A."/>
            <person name="Ten Hoopen G.M."/>
            <person name="Coulibaly K."/>
            <person name="Kebe B.I."/>
            <person name="Melnick R.L."/>
            <person name="Guiltinan M.J."/>
            <person name="Tyler B.M."/>
            <person name="Meinhardt L.W."/>
            <person name="Bailey B.A."/>
        </authorList>
    </citation>
    <scope>NUCLEOTIDE SEQUENCE [LARGE SCALE GENOMIC DNA]</scope>
    <source>
        <strain evidence="3">sbr112.9</strain>
    </source>
</reference>
<keyword evidence="1" id="KW-0812">Transmembrane</keyword>
<evidence type="ECO:0008006" key="4">
    <source>
        <dbReference type="Google" id="ProtNLM"/>
    </source>
</evidence>
<evidence type="ECO:0000313" key="2">
    <source>
        <dbReference type="EMBL" id="POM65443.1"/>
    </source>
</evidence>
<name>A0A2P4XIR0_9STRA</name>
<dbReference type="OrthoDB" id="125419at2759"/>
<evidence type="ECO:0000256" key="1">
    <source>
        <dbReference type="SAM" id="Phobius"/>
    </source>
</evidence>
<organism evidence="2 3">
    <name type="scientific">Phytophthora palmivora</name>
    <dbReference type="NCBI Taxonomy" id="4796"/>
    <lineage>
        <taxon>Eukaryota</taxon>
        <taxon>Sar</taxon>
        <taxon>Stramenopiles</taxon>
        <taxon>Oomycota</taxon>
        <taxon>Peronosporomycetes</taxon>
        <taxon>Peronosporales</taxon>
        <taxon>Peronosporaceae</taxon>
        <taxon>Phytophthora</taxon>
    </lineage>
</organism>
<comment type="caution">
    <text evidence="2">The sequence shown here is derived from an EMBL/GenBank/DDBJ whole genome shotgun (WGS) entry which is preliminary data.</text>
</comment>
<keyword evidence="1" id="KW-1133">Transmembrane helix</keyword>
<sequence length="133" mass="14629">MMSSEQYEVIYTLRSELSKTNGFGRFGCHRSWMNDVTPDERKVFLKCKKKSARRGALGALMGALAMASVWKIAALGAAFGVTGVIAGGLIGAWMAIRASRMRLKMIKKMLQLPNDKSPIAAEAREMYVTSFSC</sequence>
<feature type="transmembrane region" description="Helical" evidence="1">
    <location>
        <begin position="79"/>
        <end position="99"/>
    </location>
</feature>
<keyword evidence="3" id="KW-1185">Reference proteome</keyword>
<feature type="transmembrane region" description="Helical" evidence="1">
    <location>
        <begin position="55"/>
        <end position="73"/>
    </location>
</feature>
<proteinExistence type="predicted"/>
<dbReference type="EMBL" id="NCKW01010200">
    <property type="protein sequence ID" value="POM65443.1"/>
    <property type="molecule type" value="Genomic_DNA"/>
</dbReference>
<gene>
    <name evidence="2" type="ORF">PHPALM_18836</name>
</gene>
<accession>A0A2P4XIR0</accession>
<protein>
    <recommendedName>
        <fullName evidence="4">Transmembrane protein</fullName>
    </recommendedName>
</protein>
<keyword evidence="1" id="KW-0472">Membrane</keyword>
<dbReference type="AlphaFoldDB" id="A0A2P4XIR0"/>